<feature type="coiled-coil region" evidence="1">
    <location>
        <begin position="132"/>
        <end position="159"/>
    </location>
</feature>
<organism evidence="2 3">
    <name type="scientific">Vigna unguiculata</name>
    <name type="common">Cowpea</name>
    <dbReference type="NCBI Taxonomy" id="3917"/>
    <lineage>
        <taxon>Eukaryota</taxon>
        <taxon>Viridiplantae</taxon>
        <taxon>Streptophyta</taxon>
        <taxon>Embryophyta</taxon>
        <taxon>Tracheophyta</taxon>
        <taxon>Spermatophyta</taxon>
        <taxon>Magnoliopsida</taxon>
        <taxon>eudicotyledons</taxon>
        <taxon>Gunneridae</taxon>
        <taxon>Pentapetalae</taxon>
        <taxon>rosids</taxon>
        <taxon>fabids</taxon>
        <taxon>Fabales</taxon>
        <taxon>Fabaceae</taxon>
        <taxon>Papilionoideae</taxon>
        <taxon>50 kb inversion clade</taxon>
        <taxon>NPAAA clade</taxon>
        <taxon>indigoferoid/millettioid clade</taxon>
        <taxon>Phaseoleae</taxon>
        <taxon>Vigna</taxon>
    </lineage>
</organism>
<evidence type="ECO:0000256" key="1">
    <source>
        <dbReference type="SAM" id="Coils"/>
    </source>
</evidence>
<accession>A0A4D6N5D7</accession>
<sequence>MRGFDPSGGRGSYIVDPYKEKIESYCTSNRLTEKSDVYNFGVVLLEIITGQKVIARNEERGHIKEWVRSLVALRDIMAIVDSSTQNGDRDEFLLPEFNDLLKVVDFGVSVVRNSSKRNMEASWLKEYADPEKDDHEQEVTELRTMIRMLQDREQNLEVQLLEYCGLREQETAVMEIQNILKASTVEEYEFSKIFFNTRANGTF</sequence>
<dbReference type="SUPFAM" id="SSF56112">
    <property type="entry name" value="Protein kinase-like (PK-like)"/>
    <property type="match status" value="1"/>
</dbReference>
<keyword evidence="3" id="KW-1185">Reference proteome</keyword>
<protein>
    <submittedName>
        <fullName evidence="2">Transmembrane receptor protein kinase</fullName>
    </submittedName>
</protein>
<keyword evidence="2" id="KW-0418">Kinase</keyword>
<dbReference type="Gene3D" id="1.10.510.10">
    <property type="entry name" value="Transferase(Phosphotransferase) domain 1"/>
    <property type="match status" value="1"/>
</dbReference>
<gene>
    <name evidence="2" type="ORF">DEO72_LG10g229</name>
</gene>
<keyword evidence="1" id="KW-0175">Coiled coil</keyword>
<proteinExistence type="predicted"/>
<dbReference type="PANTHER" id="PTHR45631:SF202">
    <property type="entry name" value="SENESCENCE-INDUCED RECEPTOR-LIKE SERINE_THREONINE-PROTEIN KINASE"/>
    <property type="match status" value="1"/>
</dbReference>
<reference evidence="2 3" key="1">
    <citation type="submission" date="2019-04" db="EMBL/GenBank/DDBJ databases">
        <title>An improved genome assembly and genetic linkage map for asparagus bean, Vigna unguiculata ssp. sesquipedialis.</title>
        <authorList>
            <person name="Xia Q."/>
            <person name="Zhang R."/>
            <person name="Dong Y."/>
        </authorList>
    </citation>
    <scope>NUCLEOTIDE SEQUENCE [LARGE SCALE GENOMIC DNA]</scope>
    <source>
        <tissue evidence="2">Leaf</tissue>
    </source>
</reference>
<keyword evidence="2" id="KW-0675">Receptor</keyword>
<dbReference type="AlphaFoldDB" id="A0A4D6N5D7"/>
<keyword evidence="2" id="KW-0808">Transferase</keyword>
<dbReference type="InterPro" id="IPR011009">
    <property type="entry name" value="Kinase-like_dom_sf"/>
</dbReference>
<dbReference type="PANTHER" id="PTHR45631">
    <property type="entry name" value="OS07G0107800 PROTEIN-RELATED"/>
    <property type="match status" value="1"/>
</dbReference>
<keyword evidence="2" id="KW-0812">Transmembrane</keyword>
<dbReference type="GO" id="GO:0016301">
    <property type="term" value="F:kinase activity"/>
    <property type="evidence" value="ECO:0007669"/>
    <property type="project" value="UniProtKB-KW"/>
</dbReference>
<evidence type="ECO:0000313" key="2">
    <source>
        <dbReference type="EMBL" id="QCE09010.1"/>
    </source>
</evidence>
<evidence type="ECO:0000313" key="3">
    <source>
        <dbReference type="Proteomes" id="UP000501690"/>
    </source>
</evidence>
<dbReference type="EMBL" id="CP039354">
    <property type="protein sequence ID" value="QCE09010.1"/>
    <property type="molecule type" value="Genomic_DNA"/>
</dbReference>
<name>A0A4D6N5D7_VIGUN</name>
<keyword evidence="2" id="KW-0472">Membrane</keyword>
<dbReference type="Proteomes" id="UP000501690">
    <property type="component" value="Linkage Group LG10"/>
</dbReference>